<dbReference type="Proteomes" id="UP000193834">
    <property type="component" value="Unassembled WGS sequence"/>
</dbReference>
<dbReference type="InterPro" id="IPR036220">
    <property type="entry name" value="UDP-Glc/GDP-Man_DH_C_sf"/>
</dbReference>
<evidence type="ECO:0000256" key="8">
    <source>
        <dbReference type="PIRSR" id="PIRSR500134-1"/>
    </source>
</evidence>
<dbReference type="SMART" id="SM00984">
    <property type="entry name" value="UDPG_MGDP_dh_C"/>
    <property type="match status" value="1"/>
</dbReference>
<feature type="binding site" evidence="10">
    <location>
        <position position="154"/>
    </location>
    <ligand>
        <name>NAD(+)</name>
        <dbReference type="ChEBI" id="CHEBI:57540"/>
    </ligand>
</feature>
<feature type="binding site" evidence="9">
    <location>
        <position position="319"/>
    </location>
    <ligand>
        <name>substrate</name>
    </ligand>
</feature>
<dbReference type="SUPFAM" id="SSF52413">
    <property type="entry name" value="UDP-glucose/GDP-mannose dehydrogenase C-terminal domain"/>
    <property type="match status" value="1"/>
</dbReference>
<dbReference type="GO" id="GO:0003979">
    <property type="term" value="F:UDP-glucose 6-dehydrogenase activity"/>
    <property type="evidence" value="ECO:0007669"/>
    <property type="project" value="UniProtKB-EC"/>
</dbReference>
<feature type="binding site" evidence="9">
    <location>
        <position position="256"/>
    </location>
    <ligand>
        <name>substrate</name>
    </ligand>
</feature>
<accession>A0A1X7I793</accession>
<dbReference type="PANTHER" id="PTHR43750:SF3">
    <property type="entry name" value="UDP-GLUCOSE 6-DEHYDROGENASE TUAD"/>
    <property type="match status" value="1"/>
</dbReference>
<feature type="binding site" evidence="10">
    <location>
        <position position="35"/>
    </location>
    <ligand>
        <name>NAD(+)</name>
        <dbReference type="ChEBI" id="CHEBI:57540"/>
    </ligand>
</feature>
<feature type="binding site" evidence="10">
    <location>
        <position position="262"/>
    </location>
    <ligand>
        <name>NAD(+)</name>
        <dbReference type="ChEBI" id="CHEBI:57540"/>
    </ligand>
</feature>
<dbReference type="Gene3D" id="3.40.50.720">
    <property type="entry name" value="NAD(P)-binding Rossmann-like Domain"/>
    <property type="match status" value="2"/>
</dbReference>
<evidence type="ECO:0000313" key="13">
    <source>
        <dbReference type="Proteomes" id="UP000193834"/>
    </source>
</evidence>
<dbReference type="NCBIfam" id="TIGR03026">
    <property type="entry name" value="NDP-sugDHase"/>
    <property type="match status" value="1"/>
</dbReference>
<dbReference type="SUPFAM" id="SSF48179">
    <property type="entry name" value="6-phosphogluconate dehydrogenase C-terminal domain-like"/>
    <property type="match status" value="1"/>
</dbReference>
<comment type="catalytic activity">
    <reaction evidence="6 7">
        <text>UDP-alpha-D-glucose + 2 NAD(+) + H2O = UDP-alpha-D-glucuronate + 2 NADH + 3 H(+)</text>
        <dbReference type="Rhea" id="RHEA:23596"/>
        <dbReference type="ChEBI" id="CHEBI:15377"/>
        <dbReference type="ChEBI" id="CHEBI:15378"/>
        <dbReference type="ChEBI" id="CHEBI:57540"/>
        <dbReference type="ChEBI" id="CHEBI:57945"/>
        <dbReference type="ChEBI" id="CHEBI:58052"/>
        <dbReference type="ChEBI" id="CHEBI:58885"/>
        <dbReference type="EC" id="1.1.1.22"/>
    </reaction>
</comment>
<feature type="binding site" evidence="10">
    <location>
        <position position="30"/>
    </location>
    <ligand>
        <name>NAD(+)</name>
        <dbReference type="ChEBI" id="CHEBI:57540"/>
    </ligand>
</feature>
<feature type="active site" description="Nucleophile" evidence="8">
    <location>
        <position position="259"/>
    </location>
</feature>
<dbReference type="InterPro" id="IPR017476">
    <property type="entry name" value="UDP-Glc/GDP-Man"/>
</dbReference>
<evidence type="ECO:0000256" key="6">
    <source>
        <dbReference type="ARBA" id="ARBA00047473"/>
    </source>
</evidence>
<feature type="binding site" evidence="10">
    <location>
        <position position="120"/>
    </location>
    <ligand>
        <name>NAD(+)</name>
        <dbReference type="ChEBI" id="CHEBI:57540"/>
    </ligand>
</feature>
<evidence type="ECO:0000256" key="2">
    <source>
        <dbReference type="ARBA" id="ARBA00006601"/>
    </source>
</evidence>
<feature type="binding site" evidence="9">
    <location>
        <begin position="151"/>
        <end position="154"/>
    </location>
    <ligand>
        <name>substrate</name>
    </ligand>
</feature>
<dbReference type="UniPathway" id="UPA00038">
    <property type="reaction ID" value="UER00491"/>
</dbReference>
<keyword evidence="4 7" id="KW-0560">Oxidoreductase</keyword>
<evidence type="ECO:0000256" key="10">
    <source>
        <dbReference type="PIRSR" id="PIRSR500134-3"/>
    </source>
</evidence>
<feature type="binding site" evidence="10">
    <location>
        <position position="326"/>
    </location>
    <ligand>
        <name>NAD(+)</name>
        <dbReference type="ChEBI" id="CHEBI:57540"/>
    </ligand>
</feature>
<dbReference type="EC" id="1.1.1.22" evidence="3 7"/>
<comment type="pathway">
    <text evidence="1">Nucleotide-sugar biosynthesis; UDP-alpha-D-glucuronate biosynthesis; UDP-alpha-D-glucuronate from UDP-alpha-D-glucose: step 1/1.</text>
</comment>
<dbReference type="RefSeq" id="WP_085492489.1">
    <property type="nucleotide sequence ID" value="NZ_FXAZ01000001.1"/>
</dbReference>
<dbReference type="Gene3D" id="1.20.5.100">
    <property type="entry name" value="Cytochrome c1, transmembrane anchor, C-terminal"/>
    <property type="match status" value="1"/>
</dbReference>
<dbReference type="OrthoDB" id="9803238at2"/>
<feature type="binding site" evidence="10">
    <location>
        <position position="85"/>
    </location>
    <ligand>
        <name>NAD(+)</name>
        <dbReference type="ChEBI" id="CHEBI:57540"/>
    </ligand>
</feature>
<dbReference type="InterPro" id="IPR001732">
    <property type="entry name" value="UDP-Glc/GDP-Man_DH_N"/>
</dbReference>
<dbReference type="PANTHER" id="PTHR43750">
    <property type="entry name" value="UDP-GLUCOSE 6-DEHYDROGENASE TUAD"/>
    <property type="match status" value="1"/>
</dbReference>
<dbReference type="InterPro" id="IPR036291">
    <property type="entry name" value="NAD(P)-bd_dom_sf"/>
</dbReference>
<dbReference type="SUPFAM" id="SSF51735">
    <property type="entry name" value="NAD(P)-binding Rossmann-fold domains"/>
    <property type="match status" value="1"/>
</dbReference>
<dbReference type="InterPro" id="IPR014026">
    <property type="entry name" value="UDP-Glc/GDP-Man_DH_dimer"/>
</dbReference>
<evidence type="ECO:0000256" key="3">
    <source>
        <dbReference type="ARBA" id="ARBA00012954"/>
    </source>
</evidence>
<sequence>MNILVIGTGYVGATTAILLAKLGANVTGLDLDEGKIKQLQNGVLTFYEPGLEPLLQEQMQEGHLTFTTNAMAVEQHEIIFICVGTPSRYDGSTDLSAVRKVAERIGQQMSSPKLVVIKSTVPPGTQKRVKRWIQEKQIKPISFDVVSNPEFLREGNAVYDAFHPDRIIIGSDTEAAGKQVHALFDAIECPVVLTNPQTAEMIKYASNAFLAAKISYMNELARLCDEIEVSVTTVAEGMGYDPRIGRSFLQAGIGYGGSCFPKDVRSLLSLGAELNTELGILKRVVDVNHSQYRYLMKKVKRKLGLLRGKRIAILGLSFKPETDDLREAPALAVISELMEHGALLKVHDPVAKLPREMQFPSIKSFPTIEETLLGAHAVILCTEWKAYVEGDWESWRPLLTEPYVFDGRNVLNAGRLKSLGYHYEGIGAR</sequence>
<evidence type="ECO:0000256" key="7">
    <source>
        <dbReference type="PIRNR" id="PIRNR000124"/>
    </source>
</evidence>
<dbReference type="InterPro" id="IPR008927">
    <property type="entry name" value="6-PGluconate_DH-like_C_sf"/>
</dbReference>
<protein>
    <recommendedName>
        <fullName evidence="3 7">UDP-glucose 6-dehydrogenase</fullName>
        <ecNumber evidence="3 7">1.1.1.22</ecNumber>
    </recommendedName>
</protein>
<evidence type="ECO:0000256" key="4">
    <source>
        <dbReference type="ARBA" id="ARBA00023002"/>
    </source>
</evidence>
<comment type="similarity">
    <text evidence="2 7">Belongs to the UDP-glucose/GDP-mannose dehydrogenase family.</text>
</comment>
<evidence type="ECO:0000256" key="1">
    <source>
        <dbReference type="ARBA" id="ARBA00004701"/>
    </source>
</evidence>
<dbReference type="STRING" id="1852522.SAMN06295960_0191"/>
<dbReference type="Pfam" id="PF03720">
    <property type="entry name" value="UDPG_MGDP_dh_C"/>
    <property type="match status" value="1"/>
</dbReference>
<keyword evidence="13" id="KW-1185">Reference proteome</keyword>
<dbReference type="GO" id="GO:0000271">
    <property type="term" value="P:polysaccharide biosynthetic process"/>
    <property type="evidence" value="ECO:0007669"/>
    <property type="project" value="InterPro"/>
</dbReference>
<feature type="binding site" evidence="9">
    <location>
        <position position="203"/>
    </location>
    <ligand>
        <name>substrate</name>
    </ligand>
</feature>
<proteinExistence type="inferred from homology"/>
<dbReference type="InterPro" id="IPR028357">
    <property type="entry name" value="UDPglc_DH_bac"/>
</dbReference>
<keyword evidence="5 7" id="KW-0520">NAD</keyword>
<evidence type="ECO:0000256" key="5">
    <source>
        <dbReference type="ARBA" id="ARBA00023027"/>
    </source>
</evidence>
<reference evidence="12 13" key="1">
    <citation type="submission" date="2017-04" db="EMBL/GenBank/DDBJ databases">
        <authorList>
            <person name="Afonso C.L."/>
            <person name="Miller P.J."/>
            <person name="Scott M.A."/>
            <person name="Spackman E."/>
            <person name="Goraichik I."/>
            <person name="Dimitrov K.M."/>
            <person name="Suarez D.L."/>
            <person name="Swayne D.E."/>
        </authorList>
    </citation>
    <scope>NUCLEOTIDE SEQUENCE [LARGE SCALE GENOMIC DNA]</scope>
    <source>
        <strain evidence="12 13">11</strain>
    </source>
</reference>
<gene>
    <name evidence="12" type="ORF">SAMN06295960_0191</name>
</gene>
<dbReference type="InterPro" id="IPR014027">
    <property type="entry name" value="UDP-Glc/GDP-Man_DH_C"/>
</dbReference>
<dbReference type="PIRSF" id="PIRSF000124">
    <property type="entry name" value="UDPglc_GDPman_dh"/>
    <property type="match status" value="1"/>
</dbReference>
<dbReference type="GO" id="GO:0051287">
    <property type="term" value="F:NAD binding"/>
    <property type="evidence" value="ECO:0007669"/>
    <property type="project" value="InterPro"/>
</dbReference>
<dbReference type="Pfam" id="PF03721">
    <property type="entry name" value="UDPG_MGDP_dh_N"/>
    <property type="match status" value="1"/>
</dbReference>
<dbReference type="EMBL" id="FXAZ01000001">
    <property type="protein sequence ID" value="SMG10427.1"/>
    <property type="molecule type" value="Genomic_DNA"/>
</dbReference>
<evidence type="ECO:0000259" key="11">
    <source>
        <dbReference type="SMART" id="SM00984"/>
    </source>
</evidence>
<feature type="binding site" evidence="9">
    <location>
        <begin position="248"/>
        <end position="252"/>
    </location>
    <ligand>
        <name>substrate</name>
    </ligand>
</feature>
<feature type="domain" description="UDP-glucose/GDP-mannose dehydrogenase C-terminal" evidence="11">
    <location>
        <begin position="312"/>
        <end position="413"/>
    </location>
</feature>
<evidence type="ECO:0000256" key="9">
    <source>
        <dbReference type="PIRSR" id="PIRSR500134-2"/>
    </source>
</evidence>
<dbReference type="PIRSF" id="PIRSF500134">
    <property type="entry name" value="UDPglc_DH_bac"/>
    <property type="match status" value="1"/>
</dbReference>
<dbReference type="Pfam" id="PF00984">
    <property type="entry name" value="UDPG_MGDP_dh"/>
    <property type="match status" value="1"/>
</dbReference>
<dbReference type="AlphaFoldDB" id="A0A1X7I793"/>
<evidence type="ECO:0000313" key="12">
    <source>
        <dbReference type="EMBL" id="SMG10427.1"/>
    </source>
</evidence>
<dbReference type="GO" id="GO:0006065">
    <property type="term" value="P:UDP-glucuronate biosynthetic process"/>
    <property type="evidence" value="ECO:0007669"/>
    <property type="project" value="UniProtKB-UniPathway"/>
</dbReference>
<name>A0A1X7I793_9BACL</name>
<organism evidence="12 13">
    <name type="scientific">Paenibacillus aquistagni</name>
    <dbReference type="NCBI Taxonomy" id="1852522"/>
    <lineage>
        <taxon>Bacteria</taxon>
        <taxon>Bacillati</taxon>
        <taxon>Bacillota</taxon>
        <taxon>Bacilli</taxon>
        <taxon>Bacillales</taxon>
        <taxon>Paenibacillaceae</taxon>
        <taxon>Paenibacillus</taxon>
    </lineage>
</organism>